<comment type="caution">
    <text evidence="1">The sequence shown here is derived from an EMBL/GenBank/DDBJ whole genome shotgun (WGS) entry which is preliminary data.</text>
</comment>
<keyword evidence="2" id="KW-1185">Reference proteome</keyword>
<evidence type="ECO:0000313" key="2">
    <source>
        <dbReference type="Proteomes" id="UP000708208"/>
    </source>
</evidence>
<accession>A0A8J2K2D6</accession>
<organism evidence="1 2">
    <name type="scientific">Allacma fusca</name>
    <dbReference type="NCBI Taxonomy" id="39272"/>
    <lineage>
        <taxon>Eukaryota</taxon>
        <taxon>Metazoa</taxon>
        <taxon>Ecdysozoa</taxon>
        <taxon>Arthropoda</taxon>
        <taxon>Hexapoda</taxon>
        <taxon>Collembola</taxon>
        <taxon>Symphypleona</taxon>
        <taxon>Sminthuridae</taxon>
        <taxon>Allacma</taxon>
    </lineage>
</organism>
<sequence>NWGVPLPYRKEKIGLRSGNAQTDLFQFLVVMRNLLPQKSMRYSIQSRNVEGLFDGETFSPEIVKIIE</sequence>
<dbReference type="Proteomes" id="UP000708208">
    <property type="component" value="Unassembled WGS sequence"/>
</dbReference>
<proteinExistence type="predicted"/>
<protein>
    <submittedName>
        <fullName evidence="1">Uncharacterized protein</fullName>
    </submittedName>
</protein>
<reference evidence="1" key="1">
    <citation type="submission" date="2021-06" db="EMBL/GenBank/DDBJ databases">
        <authorList>
            <person name="Hodson N. C."/>
            <person name="Mongue J. A."/>
            <person name="Jaron S. K."/>
        </authorList>
    </citation>
    <scope>NUCLEOTIDE SEQUENCE</scope>
</reference>
<feature type="non-terminal residue" evidence="1">
    <location>
        <position position="1"/>
    </location>
</feature>
<dbReference type="AlphaFoldDB" id="A0A8J2K2D6"/>
<evidence type="ECO:0000313" key="1">
    <source>
        <dbReference type="EMBL" id="CAG7731565.1"/>
    </source>
</evidence>
<dbReference type="EMBL" id="CAJVCH010215229">
    <property type="protein sequence ID" value="CAG7731565.1"/>
    <property type="molecule type" value="Genomic_DNA"/>
</dbReference>
<gene>
    <name evidence="1" type="ORF">AFUS01_LOCUS20146</name>
</gene>
<name>A0A8J2K2D6_9HEXA</name>